<proteinExistence type="predicted"/>
<feature type="compositionally biased region" description="Basic and acidic residues" evidence="1">
    <location>
        <begin position="185"/>
        <end position="202"/>
    </location>
</feature>
<dbReference type="PANTHER" id="PTHR33701">
    <property type="entry name" value="TRANSMEMBRANE PROTEIN"/>
    <property type="match status" value="1"/>
</dbReference>
<accession>A0AAP0S606</accession>
<evidence type="ECO:0000313" key="3">
    <source>
        <dbReference type="Proteomes" id="UP001415857"/>
    </source>
</evidence>
<feature type="compositionally biased region" description="Polar residues" evidence="1">
    <location>
        <begin position="141"/>
        <end position="163"/>
    </location>
</feature>
<protein>
    <submittedName>
        <fullName evidence="2">Uncharacterized protein</fullName>
    </submittedName>
</protein>
<name>A0AAP0S606_LIQFO</name>
<sequence>MLPAYHADANGSEKKMEGDDGLRTLECLRGRLQAERVASRVAKEDAELIGKKLIELENQLRVETKSKNRAEKKLKFLMKKLESLKITYVSEESEQSSSSENFGTSCISSSSSAGNKDPEEQKPKTQITNTEKCDIEEVVKETNSPTMSQNLNHGVSETSMTNQSHTSEETSSPPATSNSSTTPSRELESNRSCEDSKTDDHSSASSNSPMEVMGINGEKDNAGEDYGDNSLALVLVPESLQAPPRNGELKMVSGSVSDVLDALRHAREKLQSSLERRHMIKVGSTATKIC</sequence>
<evidence type="ECO:0000256" key="1">
    <source>
        <dbReference type="SAM" id="MobiDB-lite"/>
    </source>
</evidence>
<comment type="caution">
    <text evidence="2">The sequence shown here is derived from an EMBL/GenBank/DDBJ whole genome shotgun (WGS) entry which is preliminary data.</text>
</comment>
<evidence type="ECO:0000313" key="2">
    <source>
        <dbReference type="EMBL" id="KAK9291192.1"/>
    </source>
</evidence>
<dbReference type="Proteomes" id="UP001415857">
    <property type="component" value="Unassembled WGS sequence"/>
</dbReference>
<feature type="compositionally biased region" description="Low complexity" evidence="1">
    <location>
        <begin position="169"/>
        <end position="184"/>
    </location>
</feature>
<reference evidence="2 3" key="1">
    <citation type="journal article" date="2024" name="Plant J.">
        <title>Genome sequences and population genomics reveal climatic adaptation and genomic divergence between two closely related sweetgum species.</title>
        <authorList>
            <person name="Xu W.Q."/>
            <person name="Ren C.Q."/>
            <person name="Zhang X.Y."/>
            <person name="Comes H.P."/>
            <person name="Liu X.H."/>
            <person name="Li Y.G."/>
            <person name="Kettle C.J."/>
            <person name="Jalonen R."/>
            <person name="Gaisberger H."/>
            <person name="Ma Y.Z."/>
            <person name="Qiu Y.X."/>
        </authorList>
    </citation>
    <scope>NUCLEOTIDE SEQUENCE [LARGE SCALE GENOMIC DNA]</scope>
    <source>
        <strain evidence="2">Hangzhou</strain>
    </source>
</reference>
<dbReference type="PANTHER" id="PTHR33701:SF2">
    <property type="entry name" value="TRANSMEMBRANE PROTEIN"/>
    <property type="match status" value="1"/>
</dbReference>
<feature type="region of interest" description="Disordered" evidence="1">
    <location>
        <begin position="89"/>
        <end position="226"/>
    </location>
</feature>
<gene>
    <name evidence="2" type="ORF">L1049_009380</name>
</gene>
<dbReference type="EMBL" id="JBBPBK010000002">
    <property type="protein sequence ID" value="KAK9291192.1"/>
    <property type="molecule type" value="Genomic_DNA"/>
</dbReference>
<dbReference type="AlphaFoldDB" id="A0AAP0S606"/>
<keyword evidence="3" id="KW-1185">Reference proteome</keyword>
<feature type="compositionally biased region" description="Basic and acidic residues" evidence="1">
    <location>
        <begin position="131"/>
        <end position="140"/>
    </location>
</feature>
<organism evidence="2 3">
    <name type="scientific">Liquidambar formosana</name>
    <name type="common">Formosan gum</name>
    <dbReference type="NCBI Taxonomy" id="63359"/>
    <lineage>
        <taxon>Eukaryota</taxon>
        <taxon>Viridiplantae</taxon>
        <taxon>Streptophyta</taxon>
        <taxon>Embryophyta</taxon>
        <taxon>Tracheophyta</taxon>
        <taxon>Spermatophyta</taxon>
        <taxon>Magnoliopsida</taxon>
        <taxon>eudicotyledons</taxon>
        <taxon>Gunneridae</taxon>
        <taxon>Pentapetalae</taxon>
        <taxon>Saxifragales</taxon>
        <taxon>Altingiaceae</taxon>
        <taxon>Liquidambar</taxon>
    </lineage>
</organism>